<dbReference type="GO" id="GO:0003886">
    <property type="term" value="F:DNA (cytosine-5-)-methyltransferase activity"/>
    <property type="evidence" value="ECO:0007669"/>
    <property type="project" value="UniProtKB-EC"/>
</dbReference>
<keyword evidence="4 8" id="KW-0808">Transferase</keyword>
<feature type="compositionally biased region" description="Low complexity" evidence="9">
    <location>
        <begin position="449"/>
        <end position="459"/>
    </location>
</feature>
<evidence type="ECO:0000256" key="5">
    <source>
        <dbReference type="ARBA" id="ARBA00022691"/>
    </source>
</evidence>
<dbReference type="SUPFAM" id="SSF53335">
    <property type="entry name" value="S-adenosyl-L-methionine-dependent methyltransferases"/>
    <property type="match status" value="1"/>
</dbReference>
<dbReference type="RefSeq" id="XP_040711705.1">
    <property type="nucleotide sequence ID" value="XM_040861122.1"/>
</dbReference>
<keyword evidence="12" id="KW-1185">Reference proteome</keyword>
<dbReference type="GO" id="GO:0003682">
    <property type="term" value="F:chromatin binding"/>
    <property type="evidence" value="ECO:0007669"/>
    <property type="project" value="InterPro"/>
</dbReference>
<evidence type="ECO:0000256" key="2">
    <source>
        <dbReference type="ARBA" id="ARBA00011975"/>
    </source>
</evidence>
<dbReference type="GO" id="GO:0005634">
    <property type="term" value="C:nucleus"/>
    <property type="evidence" value="ECO:0007669"/>
    <property type="project" value="UniProtKB-SubCell"/>
</dbReference>
<feature type="compositionally biased region" description="Acidic residues" evidence="9">
    <location>
        <begin position="1131"/>
        <end position="1142"/>
    </location>
</feature>
<dbReference type="Proteomes" id="UP000193689">
    <property type="component" value="Unassembled WGS sequence"/>
</dbReference>
<dbReference type="GO" id="GO:0044027">
    <property type="term" value="P:negative regulation of gene expression via chromosomal CpG island methylation"/>
    <property type="evidence" value="ECO:0007669"/>
    <property type="project" value="TreeGrafter"/>
</dbReference>
<reference evidence="11 12" key="1">
    <citation type="submission" date="2016-07" db="EMBL/GenBank/DDBJ databases">
        <title>Pervasive Adenine N6-methylation of Active Genes in Fungi.</title>
        <authorList>
            <consortium name="DOE Joint Genome Institute"/>
            <person name="Mondo S.J."/>
            <person name="Dannebaum R.O."/>
            <person name="Kuo R.C."/>
            <person name="Labutti K."/>
            <person name="Haridas S."/>
            <person name="Kuo A."/>
            <person name="Salamov A."/>
            <person name="Ahrendt S.R."/>
            <person name="Lipzen A."/>
            <person name="Sullivan W."/>
            <person name="Andreopoulos W.B."/>
            <person name="Clum A."/>
            <person name="Lindquist E."/>
            <person name="Daum C."/>
            <person name="Ramamoorthy G.K."/>
            <person name="Gryganskyi A."/>
            <person name="Culley D."/>
            <person name="Magnuson J.K."/>
            <person name="James T.Y."/>
            <person name="O'Malley M.A."/>
            <person name="Stajich J.E."/>
            <person name="Spatafora J.W."/>
            <person name="Visel A."/>
            <person name="Grigoriev I.V."/>
        </authorList>
    </citation>
    <scope>NUCLEOTIDE SEQUENCE [LARGE SCALE GENOMIC DNA]</scope>
    <source>
        <strain evidence="11 12">CBS 129021</strain>
    </source>
</reference>
<evidence type="ECO:0000256" key="1">
    <source>
        <dbReference type="ARBA" id="ARBA00004123"/>
    </source>
</evidence>
<dbReference type="EMBL" id="MCFJ01000015">
    <property type="protein sequence ID" value="ORY58893.1"/>
    <property type="molecule type" value="Genomic_DNA"/>
</dbReference>
<evidence type="ECO:0000256" key="6">
    <source>
        <dbReference type="ARBA" id="ARBA00023125"/>
    </source>
</evidence>
<keyword evidence="7" id="KW-0539">Nucleus</keyword>
<feature type="compositionally biased region" description="Polar residues" evidence="9">
    <location>
        <begin position="1371"/>
        <end position="1389"/>
    </location>
</feature>
<evidence type="ECO:0000256" key="7">
    <source>
        <dbReference type="ARBA" id="ARBA00023242"/>
    </source>
</evidence>
<feature type="compositionally biased region" description="Basic residues" evidence="9">
    <location>
        <begin position="1471"/>
        <end position="1482"/>
    </location>
</feature>
<feature type="region of interest" description="Disordered" evidence="9">
    <location>
        <begin position="1357"/>
        <end position="1393"/>
    </location>
</feature>
<dbReference type="InParanoid" id="A0A1Y2DI28"/>
<feature type="region of interest" description="Disordered" evidence="9">
    <location>
        <begin position="1130"/>
        <end position="1154"/>
    </location>
</feature>
<comment type="caution">
    <text evidence="11">The sequence shown here is derived from an EMBL/GenBank/DDBJ whole genome shotgun (WGS) entry which is preliminary data.</text>
</comment>
<dbReference type="GeneID" id="63777334"/>
<keyword evidence="6" id="KW-0238">DNA-binding</keyword>
<dbReference type="CDD" id="cd04370">
    <property type="entry name" value="BAH"/>
    <property type="match status" value="1"/>
</dbReference>
<dbReference type="PANTHER" id="PTHR10629:SF54">
    <property type="entry name" value="DNA METHYLTRANSFERASE DIM-2"/>
    <property type="match status" value="1"/>
</dbReference>
<evidence type="ECO:0000313" key="12">
    <source>
        <dbReference type="Proteomes" id="UP000193689"/>
    </source>
</evidence>
<dbReference type="Gene3D" id="2.30.30.490">
    <property type="match status" value="2"/>
</dbReference>
<dbReference type="PROSITE" id="PS51679">
    <property type="entry name" value="SAM_MT_C5"/>
    <property type="match status" value="1"/>
</dbReference>
<dbReference type="InterPro" id="IPR001025">
    <property type="entry name" value="BAH_dom"/>
</dbReference>
<accession>A0A1Y2DI28</accession>
<feature type="domain" description="BAH" evidence="10">
    <location>
        <begin position="695"/>
        <end position="810"/>
    </location>
</feature>
<dbReference type="EC" id="2.1.1.37" evidence="2"/>
<feature type="region of interest" description="Disordered" evidence="9">
    <location>
        <begin position="1455"/>
        <end position="1482"/>
    </location>
</feature>
<comment type="subcellular location">
    <subcellularLocation>
        <location evidence="1">Nucleus</location>
    </subcellularLocation>
</comment>
<evidence type="ECO:0000256" key="9">
    <source>
        <dbReference type="SAM" id="MobiDB-lite"/>
    </source>
</evidence>
<dbReference type="InterPro" id="IPR043151">
    <property type="entry name" value="BAH_sf"/>
</dbReference>
<dbReference type="InterPro" id="IPR050390">
    <property type="entry name" value="C5-Methyltransferase"/>
</dbReference>
<feature type="compositionally biased region" description="Polar residues" evidence="9">
    <location>
        <begin position="18"/>
        <end position="27"/>
    </location>
</feature>
<dbReference type="Pfam" id="PF25423">
    <property type="entry name" value="DUF7893"/>
    <property type="match status" value="1"/>
</dbReference>
<dbReference type="GO" id="GO:0032259">
    <property type="term" value="P:methylation"/>
    <property type="evidence" value="ECO:0007669"/>
    <property type="project" value="UniProtKB-KW"/>
</dbReference>
<feature type="compositionally biased region" description="Basic and acidic residues" evidence="9">
    <location>
        <begin position="460"/>
        <end position="473"/>
    </location>
</feature>
<evidence type="ECO:0000256" key="8">
    <source>
        <dbReference type="PROSITE-ProRule" id="PRU01016"/>
    </source>
</evidence>
<comment type="similarity">
    <text evidence="8">Belongs to the class I-like SAM-binding methyltransferase superfamily. C5-methyltransferase family.</text>
</comment>
<dbReference type="InterPro" id="IPR001525">
    <property type="entry name" value="C5_MeTfrase"/>
</dbReference>
<dbReference type="Gene3D" id="3.90.120.10">
    <property type="entry name" value="DNA Methylase, subunit A, domain 2"/>
    <property type="match status" value="1"/>
</dbReference>
<dbReference type="OrthoDB" id="5376140at2759"/>
<protein>
    <recommendedName>
        <fullName evidence="2">DNA (cytosine-5-)-methyltransferase</fullName>
        <ecNumber evidence="2">2.1.1.37</ecNumber>
    </recommendedName>
</protein>
<proteinExistence type="inferred from homology"/>
<feature type="active site" evidence="8">
    <location>
        <position position="922"/>
    </location>
</feature>
<keyword evidence="5 8" id="KW-0949">S-adenosyl-L-methionine</keyword>
<keyword evidence="3 8" id="KW-0489">Methyltransferase</keyword>
<dbReference type="STRING" id="1141098.A0A1Y2DI28"/>
<feature type="region of interest" description="Disordered" evidence="9">
    <location>
        <begin position="1"/>
        <end position="27"/>
    </location>
</feature>
<feature type="compositionally biased region" description="Basic and acidic residues" evidence="9">
    <location>
        <begin position="1357"/>
        <end position="1370"/>
    </location>
</feature>
<dbReference type="PROSITE" id="PS51038">
    <property type="entry name" value="BAH"/>
    <property type="match status" value="1"/>
</dbReference>
<name>A0A1Y2DI28_9PEZI</name>
<feature type="region of interest" description="Disordered" evidence="9">
    <location>
        <begin position="435"/>
        <end position="478"/>
    </location>
</feature>
<dbReference type="InterPro" id="IPR029063">
    <property type="entry name" value="SAM-dependent_MTases_sf"/>
</dbReference>
<dbReference type="InterPro" id="IPR057215">
    <property type="entry name" value="DUF7893"/>
</dbReference>
<evidence type="ECO:0000256" key="3">
    <source>
        <dbReference type="ARBA" id="ARBA00022603"/>
    </source>
</evidence>
<organism evidence="11 12">
    <name type="scientific">Pseudomassariella vexata</name>
    <dbReference type="NCBI Taxonomy" id="1141098"/>
    <lineage>
        <taxon>Eukaryota</taxon>
        <taxon>Fungi</taxon>
        <taxon>Dikarya</taxon>
        <taxon>Ascomycota</taxon>
        <taxon>Pezizomycotina</taxon>
        <taxon>Sordariomycetes</taxon>
        <taxon>Xylariomycetidae</taxon>
        <taxon>Amphisphaeriales</taxon>
        <taxon>Pseudomassariaceae</taxon>
        <taxon>Pseudomassariella</taxon>
    </lineage>
</organism>
<dbReference type="Gene3D" id="3.40.50.150">
    <property type="entry name" value="Vaccinia Virus protein VP39"/>
    <property type="match status" value="1"/>
</dbReference>
<dbReference type="Pfam" id="PF00145">
    <property type="entry name" value="DNA_methylase"/>
    <property type="match status" value="1"/>
</dbReference>
<evidence type="ECO:0000259" key="10">
    <source>
        <dbReference type="PROSITE" id="PS51038"/>
    </source>
</evidence>
<gene>
    <name evidence="11" type="ORF">BCR38DRAFT_446916</name>
</gene>
<feature type="region of interest" description="Disordered" evidence="9">
    <location>
        <begin position="1304"/>
        <end position="1324"/>
    </location>
</feature>
<evidence type="ECO:0000256" key="4">
    <source>
        <dbReference type="ARBA" id="ARBA00022679"/>
    </source>
</evidence>
<dbReference type="PRINTS" id="PR00105">
    <property type="entry name" value="C5METTRFRASE"/>
</dbReference>
<evidence type="ECO:0000313" key="11">
    <source>
        <dbReference type="EMBL" id="ORY58893.1"/>
    </source>
</evidence>
<dbReference type="PANTHER" id="PTHR10629">
    <property type="entry name" value="CYTOSINE-SPECIFIC METHYLTRANSFERASE"/>
    <property type="match status" value="1"/>
</dbReference>
<dbReference type="GO" id="GO:0003677">
    <property type="term" value="F:DNA binding"/>
    <property type="evidence" value="ECO:0007669"/>
    <property type="project" value="UniProtKB-KW"/>
</dbReference>
<sequence length="1482" mass="165155">MQMDGHDLFNQRPLPSNEDLSPSSDASDNFRATAIALWDPEPDDFDEGAYISPGPLEESTVGYHVGGSSPDGGEDFFLDISPVQNDGIYDVLRGNADAASIATEDEYCPASFNLPEQVINGMFDGTSATSSHYDLQWDLGVRLDNVPSLGCGDSDAEDIEVVSASASDVQRSSEYRHPLSKNVVVALPEPTMTDPKSLYGEFVPPAPLADEMSAVTCLLNIMSQQGGDDEDFIEFELSDFSIYINTKYYLTEFRPLHHLATRTASDKFCFDGVLSSGETKFYLKNVPFRELPIGSYGTEEHTIGGQIWIRSELNKTRNIYYKLGKPSVEYERFYTPFLWIADLAKHVVDYLKHLHDQRRRATLHDFRARFSIFLFGKHSRSATFRRWHSAHSNGDFRTAVAANIGFIWKEAVGVFHADGKAHDLWKELPRSESQEGHLYKPNLGPIPISSKSSDSSSDSVELRDSPAPKKKETASNSEKVADTIVTPYIHNLFSHMNFHDIMKSVTPVDVIEDLRKSMIQRTGLQHQPIIIRSRSQQKNRKELITSIQSGDVISTLWDSVNTETNWKSPKSDHHETVQVWYCVVQKVHESNKHRRSFSVIWLYHPSETACHVMKYPWVNELFMSNLCNCDDRRIDEDEVISTHDVEWFGSPSTSSEFFVRQTWISHERCYTALKEDHMVWGDRMVCQHHKSDTDASYQIGDTVLVQGRQFLDIYEIEALFAERTKKFARVRRLLRRKDVDRTAKTCPPNELIYSKQLVEIAAERIVRRCMVRIFGVDERIPAPYDRNGTGDAFYITHEEMPSYEDKSPHYVPLDPETFRSSRRLREGFDAKSTPKDYKLRGLELFCGGGNFGRGLEEGGGIEMKWANDIWWNAIHTYMANSKPDACTPYYGSVDNFLHRALAGKRDVPKPGDVQFISGGSPCQGFSLLTSDKTTDKQRKNQSLVASLASFIDLHRPQYGLIENVSMMVAPKSRGKECVFTQLVCAIVGLGYQARILYLDAWTFGAPQSQNRIFLSFAAPGVKLPMPPAPSHSHPPGTKLSPVGELSNGLPYGEMTDEPVLFKFVSAVEAVNDLPSIQEGMPAYCIGFPDHRISASYTLRARRQLAQVPTQPWGMNYSKAYFGYWEDKGETYDSDQGDSEEDGGSGGGGSRFVPGTISAKDCARIFPSSREVRMQKDSKGWGRVIPNRLFPTITTSCKICDARTGNLSHWEQPRPLSVLEARRAQGFLDHEVITGNPRDQWHIVGNSVSRHVALALGLVIREAWFETLHGGAVKAAVVDSQGLTVARAAEVRSSQRIELELTSTASTSFSPAEPQDLSDKSKEAVSVSTRATSVIDLTGPEGHHSCEAVILPTLHPAKTDQDATAPDKHQSDGSAETAPQSITTGRSRNGISRGDLSFLSTSLMITTPGGERSRRSQTSLPAAHNLVASSSAPKLLDKAVLNVASAARRRTVSVDISNGLKRPSPSLSVRASAKRQRLGGKRA</sequence>